<sequence>MPKRKRCEERHQVAAVNASSRKGPRVAVTFPEGAAPQSHLDLFTPLFQYYVLRQPSSATTVGTDQGGKAKLDAVKSGVADTVDPAAALQHRIEVLRSFVIPTTVNAYLRRVELTSQTATPFVNGGQSNEWGSNNGSGNRNAAGDRGNNGSCGARSIRSELQANHQDKTSFSDEDDALLNDMQRATEALLPPFQNDSEYLAACEMGYVLREWSTYSAGLVSGNGQLQRTAAEAGLDLFLHCRPCQSAVVALYTHHMSVRLHKMALPPRVIRLSTKLELHPHEVTALTYLLVCHCGSVWPLNSGISGSISPAAVALNTELSSFQLMHFLADYREHMKQGVVQTDVKTKTSFTECRLAIPQEVIAALSGDNMSQDQLIKLEKTALAEVLFEEFAAVGCGVVDAGCNHHVGSLDDVQNREKVLRQGARDGKVGAGSEAGDGLESCGSCSAASTPQQEAVDVDPISFMGADALVLKPEEVLQQESSSAVDLVGRGSIDISTSPSGLAPVAILDASRGSHCLKTSYSPYSCDIEYMDESFKLLANIVRLHGAESDMKDEEEAMYVSKNKVEATRRELRGKVRIATAIHQETAELVPGSRLYTPDIPIQNVILPRATTDLVLSTIEHYSMFEQCKQSCGFGKGLGNSSSGLVFLFYGPSGTGKTMLANAVAHELHKRILLVNLLHFKNDTKVPEMLRFIFREAKLNDAMIFFDECESLFEAREVNPLVTSILTEFEKYDGLVVLATNKAQVIDEAMNRRISLMVEFRLPDQQLREQIWQAHIPKNLMLHEDVSVNTLAINYELSGGLIRNAVLAAINKAVARERTTTPALSMKDLEGGARLQLRGLFLAAEKPPEATTESYSTPKRSLSELVTEPLARQQLEAVARLAKGRSTLFAQWGFNEDDYADQGALYLFYGPTGCGKSLAAEGIAYECGATIRLCNVAELMLVDGMKVHTVFSEARKLGAIIVFDQAQVLFNHSEQGTHIAKIISFHAKRYPRPIIFLATTGTSELMSVDVHATPLVFQQQVRFSLPSQPLRRLLWSKALPEKIPLDEKGINLEELSEIPVSGKLIYAAAFNACCKLAMKCATEQRLTMQLLREELKNVQTRERQSVPQNLMFA</sequence>
<dbReference type="GO" id="GO:0016887">
    <property type="term" value="F:ATP hydrolysis activity"/>
    <property type="evidence" value="ECO:0007669"/>
    <property type="project" value="InterPro"/>
</dbReference>
<evidence type="ECO:0000313" key="6">
    <source>
        <dbReference type="EMBL" id="CCC53939.1"/>
    </source>
</evidence>
<comment type="similarity">
    <text evidence="1">Belongs to the AAA ATPase family.</text>
</comment>
<dbReference type="Gene3D" id="1.10.8.60">
    <property type="match status" value="1"/>
</dbReference>
<dbReference type="InterPro" id="IPR027417">
    <property type="entry name" value="P-loop_NTPase"/>
</dbReference>
<dbReference type="AlphaFoldDB" id="G0U8L3"/>
<dbReference type="InterPro" id="IPR050221">
    <property type="entry name" value="26S_Proteasome_ATPase"/>
</dbReference>
<feature type="region of interest" description="Disordered" evidence="4">
    <location>
        <begin position="119"/>
        <end position="153"/>
    </location>
</feature>
<feature type="domain" description="AAA+ ATPase" evidence="5">
    <location>
        <begin position="642"/>
        <end position="763"/>
    </location>
</feature>
<protein>
    <submittedName>
        <fullName evidence="6">Putative AAA ATPase</fullName>
    </submittedName>
</protein>
<keyword evidence="2" id="KW-0547">Nucleotide-binding</keyword>
<dbReference type="Pfam" id="PF00004">
    <property type="entry name" value="AAA"/>
    <property type="match status" value="2"/>
</dbReference>
<reference evidence="6" key="1">
    <citation type="journal article" date="2012" name="Proc. Natl. Acad. Sci. U.S.A.">
        <title>Antigenic diversity is generated by distinct evolutionary mechanisms in African trypanosome species.</title>
        <authorList>
            <person name="Jackson A.P."/>
            <person name="Berry A."/>
            <person name="Aslett M."/>
            <person name="Allison H.C."/>
            <person name="Burton P."/>
            <person name="Vavrova-Anderson J."/>
            <person name="Brown R."/>
            <person name="Browne H."/>
            <person name="Corton N."/>
            <person name="Hauser H."/>
            <person name="Gamble J."/>
            <person name="Gilderthorp R."/>
            <person name="Marcello L."/>
            <person name="McQuillan J."/>
            <person name="Otto T.D."/>
            <person name="Quail M.A."/>
            <person name="Sanders M.J."/>
            <person name="van Tonder A."/>
            <person name="Ginger M.L."/>
            <person name="Field M.C."/>
            <person name="Barry J.D."/>
            <person name="Hertz-Fowler C."/>
            <person name="Berriman M."/>
        </authorList>
    </citation>
    <scope>NUCLEOTIDE SEQUENCE</scope>
    <source>
        <strain evidence="6">Y486</strain>
    </source>
</reference>
<accession>G0U8L3</accession>
<dbReference type="Gene3D" id="3.40.50.300">
    <property type="entry name" value="P-loop containing nucleotide triphosphate hydrolases"/>
    <property type="match status" value="2"/>
</dbReference>
<evidence type="ECO:0000259" key="5">
    <source>
        <dbReference type="SMART" id="SM00382"/>
    </source>
</evidence>
<gene>
    <name evidence="6" type="ORF">TVY486_1114230</name>
</gene>
<feature type="compositionally biased region" description="Low complexity" evidence="4">
    <location>
        <begin position="123"/>
        <end position="150"/>
    </location>
</feature>
<name>G0U8L3_TRYVY</name>
<dbReference type="GO" id="GO:0005524">
    <property type="term" value="F:ATP binding"/>
    <property type="evidence" value="ECO:0007669"/>
    <property type="project" value="UniProtKB-KW"/>
</dbReference>
<dbReference type="EMBL" id="HE573027">
    <property type="protein sequence ID" value="CCC53939.1"/>
    <property type="molecule type" value="Genomic_DNA"/>
</dbReference>
<evidence type="ECO:0000256" key="4">
    <source>
        <dbReference type="SAM" id="MobiDB-lite"/>
    </source>
</evidence>
<proteinExistence type="inferred from homology"/>
<dbReference type="PANTHER" id="PTHR23073">
    <property type="entry name" value="26S PROTEASOME REGULATORY SUBUNIT"/>
    <property type="match status" value="1"/>
</dbReference>
<dbReference type="InterPro" id="IPR054472">
    <property type="entry name" value="WHD"/>
</dbReference>
<dbReference type="InterPro" id="IPR003959">
    <property type="entry name" value="ATPase_AAA_core"/>
</dbReference>
<dbReference type="SUPFAM" id="SSF52540">
    <property type="entry name" value="P-loop containing nucleoside triphosphate hydrolases"/>
    <property type="match status" value="2"/>
</dbReference>
<evidence type="ECO:0000256" key="1">
    <source>
        <dbReference type="ARBA" id="ARBA00006914"/>
    </source>
</evidence>
<dbReference type="VEuPathDB" id="TriTrypDB:TvY486_1114230"/>
<dbReference type="SMART" id="SM00382">
    <property type="entry name" value="AAA"/>
    <property type="match status" value="2"/>
</dbReference>
<dbReference type="FunFam" id="3.40.50.300:FF:002589">
    <property type="entry name" value="Putative AAA family ATPase"/>
    <property type="match status" value="1"/>
</dbReference>
<dbReference type="CDD" id="cd19481">
    <property type="entry name" value="RecA-like_protease"/>
    <property type="match status" value="1"/>
</dbReference>
<evidence type="ECO:0000256" key="3">
    <source>
        <dbReference type="ARBA" id="ARBA00022840"/>
    </source>
</evidence>
<organism evidence="6">
    <name type="scientific">Trypanosoma vivax (strain Y486)</name>
    <dbReference type="NCBI Taxonomy" id="1055687"/>
    <lineage>
        <taxon>Eukaryota</taxon>
        <taxon>Discoba</taxon>
        <taxon>Euglenozoa</taxon>
        <taxon>Kinetoplastea</taxon>
        <taxon>Metakinetoplastina</taxon>
        <taxon>Trypanosomatida</taxon>
        <taxon>Trypanosomatidae</taxon>
        <taxon>Trypanosoma</taxon>
        <taxon>Duttonella</taxon>
    </lineage>
</organism>
<evidence type="ECO:0000256" key="2">
    <source>
        <dbReference type="ARBA" id="ARBA00022741"/>
    </source>
</evidence>
<feature type="domain" description="AAA+ ATPase" evidence="5">
    <location>
        <begin position="901"/>
        <end position="1026"/>
    </location>
</feature>
<dbReference type="InterPro" id="IPR003593">
    <property type="entry name" value="AAA+_ATPase"/>
</dbReference>
<keyword evidence="3" id="KW-0067">ATP-binding</keyword>
<dbReference type="Pfam" id="PF22977">
    <property type="entry name" value="WHD"/>
    <property type="match status" value="1"/>
</dbReference>